<name>A0AB35IPW7_9FIRM</name>
<feature type="transmembrane region" description="Helical" evidence="1">
    <location>
        <begin position="99"/>
        <end position="116"/>
    </location>
</feature>
<protein>
    <submittedName>
        <fullName evidence="2">Uncharacterized protein</fullName>
    </submittedName>
</protein>
<evidence type="ECO:0000313" key="3">
    <source>
        <dbReference type="Proteomes" id="UP001211987"/>
    </source>
</evidence>
<keyword evidence="1" id="KW-0812">Transmembrane</keyword>
<keyword evidence="1" id="KW-0472">Membrane</keyword>
<dbReference type="RefSeq" id="WP_272019191.1">
    <property type="nucleotide sequence ID" value="NZ_JAQLKE010000040.1"/>
</dbReference>
<comment type="caution">
    <text evidence="2">The sequence shown here is derived from an EMBL/GenBank/DDBJ whole genome shotgun (WGS) entry which is preliminary data.</text>
</comment>
<sequence>MEKINYELLLNLAKKQNIPVRKAEPGEKPGIYISDGSGGKRPFAVNDLLYPNEKLVKKSQNKEYCVMERIFIIGLTVLLILTLGILVLNAKLYPAKGKMVSVSTSIVSFVILIIIFEQIL</sequence>
<gene>
    <name evidence="2" type="ORF">PM738_16700</name>
</gene>
<dbReference type="Proteomes" id="UP001211987">
    <property type="component" value="Unassembled WGS sequence"/>
</dbReference>
<feature type="transmembrane region" description="Helical" evidence="1">
    <location>
        <begin position="70"/>
        <end position="93"/>
    </location>
</feature>
<evidence type="ECO:0000256" key="1">
    <source>
        <dbReference type="SAM" id="Phobius"/>
    </source>
</evidence>
<dbReference type="AlphaFoldDB" id="A0AB35IPW7"/>
<keyword evidence="1" id="KW-1133">Transmembrane helix</keyword>
<evidence type="ECO:0000313" key="2">
    <source>
        <dbReference type="EMBL" id="MDB7085449.1"/>
    </source>
</evidence>
<organism evidence="2 3">
    <name type="scientific">Thomasclavelia ramosa</name>
    <dbReference type="NCBI Taxonomy" id="1547"/>
    <lineage>
        <taxon>Bacteria</taxon>
        <taxon>Bacillati</taxon>
        <taxon>Bacillota</taxon>
        <taxon>Erysipelotrichia</taxon>
        <taxon>Erysipelotrichales</taxon>
        <taxon>Coprobacillaceae</taxon>
        <taxon>Thomasclavelia</taxon>
    </lineage>
</organism>
<proteinExistence type="predicted"/>
<dbReference type="EMBL" id="JAQLKE010000040">
    <property type="protein sequence ID" value="MDB7085449.1"/>
    <property type="molecule type" value="Genomic_DNA"/>
</dbReference>
<accession>A0AB35IPW7</accession>
<reference evidence="2" key="1">
    <citation type="submission" date="2023-01" db="EMBL/GenBank/DDBJ databases">
        <title>Human gut microbiome strain richness.</title>
        <authorList>
            <person name="Chen-Liaw A."/>
        </authorList>
    </citation>
    <scope>NUCLEOTIDE SEQUENCE</scope>
    <source>
        <strain evidence="2">1001217st2_G6_1001217B_191108</strain>
    </source>
</reference>